<reference evidence="2" key="1">
    <citation type="submission" date="2022-11" db="EMBL/GenBank/DDBJ databases">
        <title>Candidatus Alkanophaga archaea from heated hydrothermal vent sediment oxidize petroleum alkanes.</title>
        <authorList>
            <person name="Zehnle H."/>
            <person name="Laso-Perez R."/>
            <person name="Lipp J."/>
            <person name="Teske A."/>
            <person name="Wegener G."/>
        </authorList>
    </citation>
    <scope>NUCLEOTIDE SEQUENCE</scope>
    <source>
        <strain evidence="2">MCA70</strain>
    </source>
</reference>
<feature type="domain" description="NAD-dependent epimerase/dehydratase" evidence="1">
    <location>
        <begin position="4"/>
        <end position="235"/>
    </location>
</feature>
<evidence type="ECO:0000313" key="3">
    <source>
        <dbReference type="Proteomes" id="UP001144110"/>
    </source>
</evidence>
<comment type="caution">
    <text evidence="2">The sequence shown here is derived from an EMBL/GenBank/DDBJ whole genome shotgun (WGS) entry which is preliminary data.</text>
</comment>
<dbReference type="CDD" id="cd08946">
    <property type="entry name" value="SDR_e"/>
    <property type="match status" value="1"/>
</dbReference>
<dbReference type="Pfam" id="PF01370">
    <property type="entry name" value="Epimerase"/>
    <property type="match status" value="1"/>
</dbReference>
<name>A0AAE3TEE1_9BACT</name>
<dbReference type="Proteomes" id="UP001144110">
    <property type="component" value="Unassembled WGS sequence"/>
</dbReference>
<evidence type="ECO:0000313" key="2">
    <source>
        <dbReference type="EMBL" id="MDF2953366.1"/>
    </source>
</evidence>
<proteinExistence type="predicted"/>
<dbReference type="Gene3D" id="3.40.50.720">
    <property type="entry name" value="NAD(P)-binding Rossmann-like Domain"/>
    <property type="match status" value="1"/>
</dbReference>
<dbReference type="AlphaFoldDB" id="A0AAE3TEE1"/>
<gene>
    <name evidence="2" type="ORF">OD816_000611</name>
</gene>
<dbReference type="PANTHER" id="PTHR43245">
    <property type="entry name" value="BIFUNCTIONAL POLYMYXIN RESISTANCE PROTEIN ARNA"/>
    <property type="match status" value="1"/>
</dbReference>
<evidence type="ECO:0000259" key="1">
    <source>
        <dbReference type="Pfam" id="PF01370"/>
    </source>
</evidence>
<dbReference type="EMBL" id="JAPHEG010000002">
    <property type="protein sequence ID" value="MDF2953366.1"/>
    <property type="molecule type" value="Genomic_DNA"/>
</dbReference>
<protein>
    <submittedName>
        <fullName evidence="2">Nucleoside-diphosphate-sugar epimerase</fullName>
    </submittedName>
</protein>
<dbReference type="PANTHER" id="PTHR43245:SF23">
    <property type="entry name" value="NAD(P)-BINDING DOMAIN-CONTAINING PROTEIN"/>
    <property type="match status" value="1"/>
</dbReference>
<dbReference type="SUPFAM" id="SSF51735">
    <property type="entry name" value="NAD(P)-binding Rossmann-fold domains"/>
    <property type="match status" value="1"/>
</dbReference>
<dbReference type="InterPro" id="IPR001509">
    <property type="entry name" value="Epimerase_deHydtase"/>
</dbReference>
<dbReference type="InterPro" id="IPR036291">
    <property type="entry name" value="NAD(P)-bd_dom_sf"/>
</dbReference>
<sequence length="352" mass="40353">MKTVLVTGAGGYIGSVLVPKLLSKGYRVKAVDRFFFGLDKLKPNENLEIIKDDTRVLSEEHFKDVDFVVDLVAISNDPTGERFNEATWQINHYSRVRTAKISKRLGVKRYIFPSSCSIYGFQENIVDENSPVNPLTTYAKANLQAEKDIIPLADKNFIVVALRFSTVFGYSPRMRFDLAINGMTYGAWKTGKLPLMRDGTQYRPFVHIEDVTEAVIKFLEFPDETKINGEIFNVGGDELNYQIGKLGKIVAELVEKETGKSVDIEWYGDPDKRSYRVSFKKIKNVINWTPKRKAEDGVKEIIQKLESGEIDKTIQTITLDWYTELEKWYNLIKELEMYGGILNIKFDKESLR</sequence>
<dbReference type="InterPro" id="IPR050177">
    <property type="entry name" value="Lipid_A_modif_metabolic_enz"/>
</dbReference>
<organism evidence="2 3">
    <name type="scientific">Candidatus Thermodesulfobacterium syntrophicum</name>
    <dbReference type="NCBI Taxonomy" id="3060442"/>
    <lineage>
        <taxon>Bacteria</taxon>
        <taxon>Pseudomonadati</taxon>
        <taxon>Thermodesulfobacteriota</taxon>
        <taxon>Thermodesulfobacteria</taxon>
        <taxon>Thermodesulfobacteriales</taxon>
        <taxon>Thermodesulfobacteriaceae</taxon>
        <taxon>Thermodesulfobacterium</taxon>
    </lineage>
</organism>
<accession>A0AAE3TEE1</accession>